<evidence type="ECO:0000313" key="4">
    <source>
        <dbReference type="Proteomes" id="UP001153076"/>
    </source>
</evidence>
<dbReference type="EMBL" id="JAKOGI010000792">
    <property type="protein sequence ID" value="KAJ8430484.1"/>
    <property type="molecule type" value="Genomic_DNA"/>
</dbReference>
<feature type="compositionally biased region" description="Polar residues" evidence="1">
    <location>
        <begin position="68"/>
        <end position="83"/>
    </location>
</feature>
<dbReference type="SUPFAM" id="SSF56219">
    <property type="entry name" value="DNase I-like"/>
    <property type="match status" value="1"/>
</dbReference>
<dbReference type="InterPro" id="IPR036691">
    <property type="entry name" value="Endo/exonu/phosph_ase_sf"/>
</dbReference>
<dbReference type="Gene3D" id="3.60.10.10">
    <property type="entry name" value="Endonuclease/exonuclease/phosphatase"/>
    <property type="match status" value="1"/>
</dbReference>
<gene>
    <name evidence="3" type="ORF">Cgig2_021730</name>
</gene>
<sequence length="366" mass="42714">MHSLSKIGSTLGIPLKADKYTKDKSMLRYARLLVEMQLEGQFSEYIKFANEKNVPIRQKVVSSREHNQQPIGNDQNEQNGKESFQTATKYVAKQQSSRPFEPGPSATTTGLVRFLETKVQAHNIANVIEKICLNWEWLHNATDIERGRIIVSWHLRRYQFSLLHMNDHVIHGKAFQLSTNKWFEIRFVYGRNVEDQRLPLWNSLKDISQSLNGPWSVIGDFNSVLHQGERPGGIEVTDGEMRSFVDCIQQCNLQEFCYEGAFFTWTNKTIWSRIDRALHNELWYDAFVYTHVHYKSQGLSDHTLIIINFPHLPKPKPTFLFYDMWTKDRGFKGLARHYLAQPHADTPRKQLQQVLCRLRKPLQPAE</sequence>
<comment type="caution">
    <text evidence="3">The sequence shown here is derived from an EMBL/GenBank/DDBJ whole genome shotgun (WGS) entry which is preliminary data.</text>
</comment>
<dbReference type="PANTHER" id="PTHR33710">
    <property type="entry name" value="BNAC02G09200D PROTEIN"/>
    <property type="match status" value="1"/>
</dbReference>
<proteinExistence type="predicted"/>
<dbReference type="GO" id="GO:0003824">
    <property type="term" value="F:catalytic activity"/>
    <property type="evidence" value="ECO:0007669"/>
    <property type="project" value="InterPro"/>
</dbReference>
<feature type="domain" description="Endonuclease/exonuclease/phosphatase" evidence="2">
    <location>
        <begin position="185"/>
        <end position="302"/>
    </location>
</feature>
<evidence type="ECO:0000259" key="2">
    <source>
        <dbReference type="Pfam" id="PF03372"/>
    </source>
</evidence>
<dbReference type="Proteomes" id="UP001153076">
    <property type="component" value="Unassembled WGS sequence"/>
</dbReference>
<accession>A0A9Q1Q6L6</accession>
<reference evidence="3" key="1">
    <citation type="submission" date="2022-04" db="EMBL/GenBank/DDBJ databases">
        <title>Carnegiea gigantea Genome sequencing and assembly v2.</title>
        <authorList>
            <person name="Copetti D."/>
            <person name="Sanderson M.J."/>
            <person name="Burquez A."/>
            <person name="Wojciechowski M.F."/>
        </authorList>
    </citation>
    <scope>NUCLEOTIDE SEQUENCE</scope>
    <source>
        <strain evidence="3">SGP5-SGP5p</strain>
        <tissue evidence="3">Aerial part</tissue>
    </source>
</reference>
<organism evidence="3 4">
    <name type="scientific">Carnegiea gigantea</name>
    <dbReference type="NCBI Taxonomy" id="171969"/>
    <lineage>
        <taxon>Eukaryota</taxon>
        <taxon>Viridiplantae</taxon>
        <taxon>Streptophyta</taxon>
        <taxon>Embryophyta</taxon>
        <taxon>Tracheophyta</taxon>
        <taxon>Spermatophyta</taxon>
        <taxon>Magnoliopsida</taxon>
        <taxon>eudicotyledons</taxon>
        <taxon>Gunneridae</taxon>
        <taxon>Pentapetalae</taxon>
        <taxon>Caryophyllales</taxon>
        <taxon>Cactineae</taxon>
        <taxon>Cactaceae</taxon>
        <taxon>Cactoideae</taxon>
        <taxon>Echinocereeae</taxon>
        <taxon>Carnegiea</taxon>
    </lineage>
</organism>
<dbReference type="AlphaFoldDB" id="A0A9Q1Q6L6"/>
<dbReference type="PANTHER" id="PTHR33710:SF64">
    <property type="entry name" value="ENDONUCLEASE_EXONUCLEASE_PHOSPHATASE DOMAIN-CONTAINING PROTEIN"/>
    <property type="match status" value="1"/>
</dbReference>
<dbReference type="Pfam" id="PF03372">
    <property type="entry name" value="Exo_endo_phos"/>
    <property type="match status" value="1"/>
</dbReference>
<evidence type="ECO:0000313" key="3">
    <source>
        <dbReference type="EMBL" id="KAJ8430484.1"/>
    </source>
</evidence>
<feature type="region of interest" description="Disordered" evidence="1">
    <location>
        <begin position="60"/>
        <end position="83"/>
    </location>
</feature>
<dbReference type="InterPro" id="IPR005135">
    <property type="entry name" value="Endo/exonuclease/phosphatase"/>
</dbReference>
<protein>
    <recommendedName>
        <fullName evidence="2">Endonuclease/exonuclease/phosphatase domain-containing protein</fullName>
    </recommendedName>
</protein>
<dbReference type="OrthoDB" id="1305469at2759"/>
<keyword evidence="4" id="KW-1185">Reference proteome</keyword>
<evidence type="ECO:0000256" key="1">
    <source>
        <dbReference type="SAM" id="MobiDB-lite"/>
    </source>
</evidence>
<name>A0A9Q1Q6L6_9CARY</name>